<dbReference type="SUPFAM" id="SSF57535">
    <property type="entry name" value="Complement control module/SCR domain"/>
    <property type="match status" value="5"/>
</dbReference>
<dbReference type="EMBL" id="BMAV01004261">
    <property type="protein sequence ID" value="GFY44483.1"/>
    <property type="molecule type" value="Genomic_DNA"/>
</dbReference>
<keyword evidence="8" id="KW-1185">Reference proteome</keyword>
<feature type="domain" description="Sushi" evidence="6">
    <location>
        <begin position="120"/>
        <end position="178"/>
    </location>
</feature>
<sequence length="407" mass="46111">MSETSIVKSSCLSRGFHIETVRRSLQKLECKERVCKNDLKIEGNAAIVCKNNTQWSKLPKCKRNYCMKKKLPEILLYSGDCATVIPGKRCLLECKEGGQLFGPNFIVCIFGFMWTQLPTCSCPVPNLSDDLITIEDCTKKGIGEKCHLKCKEHMSLVSDNFIVCQNNTHWSHVPKCKNFPCLELYLPKYLSFKEDSSLKYPGEHCQLKCTAGGTLISSHRVTCIKGKTWTKLPKCTCPSPILRNELISIGKCSTKLIGQRCRVKCKLDQSFSNIKYILCKNNAQWSLLPKCKPHRCTLPKLPKTLIYADKCSLLPGEACFVQCKEGGKLIGSNKIFCYNIKEWSNFPRCTCPLSLLTKDLSTTERCNRKTVGEKCHVTCRQFFRLVGKGFIVCKKIPVGVHRHNVER</sequence>
<evidence type="ECO:0000256" key="5">
    <source>
        <dbReference type="PROSITE-ProRule" id="PRU00302"/>
    </source>
</evidence>
<accession>A0A8X6X044</accession>
<comment type="caution">
    <text evidence="7">The sequence shown here is derived from an EMBL/GenBank/DDBJ whole genome shotgun (WGS) entry which is preliminary data.</text>
</comment>
<proteinExistence type="predicted"/>
<keyword evidence="2" id="KW-0677">Repeat</keyword>
<dbReference type="Proteomes" id="UP000886998">
    <property type="component" value="Unassembled WGS sequence"/>
</dbReference>
<dbReference type="PANTHER" id="PTHR19325">
    <property type="entry name" value="COMPLEMENT COMPONENT-RELATED SUSHI DOMAIN-CONTAINING"/>
    <property type="match status" value="1"/>
</dbReference>
<dbReference type="InterPro" id="IPR035976">
    <property type="entry name" value="Sushi/SCR/CCP_sf"/>
</dbReference>
<dbReference type="Pfam" id="PF00084">
    <property type="entry name" value="Sushi"/>
    <property type="match status" value="2"/>
</dbReference>
<dbReference type="CDD" id="cd00033">
    <property type="entry name" value="CCP"/>
    <property type="match status" value="1"/>
</dbReference>
<evidence type="ECO:0000259" key="6">
    <source>
        <dbReference type="PROSITE" id="PS50923"/>
    </source>
</evidence>
<dbReference type="Gene3D" id="2.10.70.10">
    <property type="entry name" value="Complement Module, domain 1"/>
    <property type="match status" value="3"/>
</dbReference>
<keyword evidence="3" id="KW-1015">Disulfide bond</keyword>
<evidence type="ECO:0000256" key="2">
    <source>
        <dbReference type="ARBA" id="ARBA00022737"/>
    </source>
</evidence>
<protein>
    <submittedName>
        <fullName evidence="7">Sushi, von Willebrand factor type A, EGF and pentraxin domain-containing protein 1</fullName>
    </submittedName>
</protein>
<dbReference type="AlphaFoldDB" id="A0A8X6X044"/>
<dbReference type="PANTHER" id="PTHR19325:SF560">
    <property type="entry name" value="SUSHI, VON WILLEBRAND FACTOR TYPE A, EGF AND PENTRAXIN DOMAIN-CONTAINING PROTEIN 1"/>
    <property type="match status" value="1"/>
</dbReference>
<name>A0A8X6X044_9ARAC</name>
<feature type="domain" description="Sushi" evidence="6">
    <location>
        <begin position="233"/>
        <end position="293"/>
    </location>
</feature>
<dbReference type="InterPro" id="IPR000436">
    <property type="entry name" value="Sushi_SCR_CCP_dom"/>
</dbReference>
<evidence type="ECO:0000313" key="8">
    <source>
        <dbReference type="Proteomes" id="UP000886998"/>
    </source>
</evidence>
<keyword evidence="4" id="KW-0325">Glycoprotein</keyword>
<dbReference type="SMART" id="SM00032">
    <property type="entry name" value="CCP"/>
    <property type="match status" value="5"/>
</dbReference>
<comment type="caution">
    <text evidence="5">Lacks conserved residue(s) required for the propagation of feature annotation.</text>
</comment>
<gene>
    <name evidence="7" type="primary">Svep1_25</name>
    <name evidence="7" type="ORF">TNIN_188071</name>
</gene>
<evidence type="ECO:0000313" key="7">
    <source>
        <dbReference type="EMBL" id="GFY44483.1"/>
    </source>
</evidence>
<feature type="domain" description="Sushi" evidence="6">
    <location>
        <begin position="294"/>
        <end position="351"/>
    </location>
</feature>
<dbReference type="InterPro" id="IPR050350">
    <property type="entry name" value="Compl-Cell_Adhes-Reg"/>
</dbReference>
<evidence type="ECO:0000256" key="4">
    <source>
        <dbReference type="ARBA" id="ARBA00023180"/>
    </source>
</evidence>
<dbReference type="PROSITE" id="PS50923">
    <property type="entry name" value="SUSHI"/>
    <property type="match status" value="3"/>
</dbReference>
<organism evidence="7 8">
    <name type="scientific">Trichonephila inaurata madagascariensis</name>
    <dbReference type="NCBI Taxonomy" id="2747483"/>
    <lineage>
        <taxon>Eukaryota</taxon>
        <taxon>Metazoa</taxon>
        <taxon>Ecdysozoa</taxon>
        <taxon>Arthropoda</taxon>
        <taxon>Chelicerata</taxon>
        <taxon>Arachnida</taxon>
        <taxon>Araneae</taxon>
        <taxon>Araneomorphae</taxon>
        <taxon>Entelegynae</taxon>
        <taxon>Araneoidea</taxon>
        <taxon>Nephilidae</taxon>
        <taxon>Trichonephila</taxon>
        <taxon>Trichonephila inaurata</taxon>
    </lineage>
</organism>
<reference evidence="7" key="1">
    <citation type="submission" date="2020-08" db="EMBL/GenBank/DDBJ databases">
        <title>Multicomponent nature underlies the extraordinary mechanical properties of spider dragline silk.</title>
        <authorList>
            <person name="Kono N."/>
            <person name="Nakamura H."/>
            <person name="Mori M."/>
            <person name="Yoshida Y."/>
            <person name="Ohtoshi R."/>
            <person name="Malay A.D."/>
            <person name="Moran D.A.P."/>
            <person name="Tomita M."/>
            <person name="Numata K."/>
            <person name="Arakawa K."/>
        </authorList>
    </citation>
    <scope>NUCLEOTIDE SEQUENCE</scope>
</reference>
<keyword evidence="1 5" id="KW-0768">Sushi</keyword>
<dbReference type="OrthoDB" id="6127264at2759"/>
<evidence type="ECO:0000256" key="1">
    <source>
        <dbReference type="ARBA" id="ARBA00022659"/>
    </source>
</evidence>
<evidence type="ECO:0000256" key="3">
    <source>
        <dbReference type="ARBA" id="ARBA00023157"/>
    </source>
</evidence>